<accession>A0A117NJE0</accession>
<reference evidence="1" key="1">
    <citation type="journal article" date="2015" name="Genome Biol. Evol.">
        <title>Organellar Genomes of White Spruce (Picea glauca): Assembly and Annotation.</title>
        <authorList>
            <person name="Jackman S.D."/>
            <person name="Warren R.L."/>
            <person name="Gibb E.A."/>
            <person name="Vandervalk B.P."/>
            <person name="Mohamadi H."/>
            <person name="Chu J."/>
            <person name="Raymond A."/>
            <person name="Pleasance S."/>
            <person name="Coope R."/>
            <person name="Wildung M.R."/>
            <person name="Ritland C.E."/>
            <person name="Bousquet J."/>
            <person name="Jones S.J."/>
            <person name="Bohlmann J."/>
            <person name="Birol I."/>
        </authorList>
    </citation>
    <scope>NUCLEOTIDE SEQUENCE [LARGE SCALE GENOMIC DNA]</scope>
    <source>
        <tissue evidence="1">Flushing bud</tissue>
    </source>
</reference>
<protein>
    <submittedName>
        <fullName evidence="1">Uncharacterized protein</fullName>
    </submittedName>
</protein>
<keyword evidence="1" id="KW-0496">Mitochondrion</keyword>
<dbReference type="EMBL" id="LKAM01000001">
    <property type="protein sequence ID" value="KUM51395.1"/>
    <property type="molecule type" value="Genomic_DNA"/>
</dbReference>
<name>A0A117NJE0_PICGL</name>
<evidence type="ECO:0000313" key="1">
    <source>
        <dbReference type="EMBL" id="KUM51395.1"/>
    </source>
</evidence>
<proteinExistence type="predicted"/>
<gene>
    <name evidence="1" type="ORF">ABT39_MTgene1242</name>
</gene>
<sequence>MAPHPRSCWWASLHFFLSPIYPRSLISLRGLGPGLRRKHHEIKKEKTSCAMGH</sequence>
<comment type="caution">
    <text evidence="1">The sequence shown here is derived from an EMBL/GenBank/DDBJ whole genome shotgun (WGS) entry which is preliminary data.</text>
</comment>
<geneLocation type="mitochondrion" evidence="1"/>
<organism evidence="1">
    <name type="scientific">Picea glauca</name>
    <name type="common">White spruce</name>
    <name type="synonym">Pinus glauca</name>
    <dbReference type="NCBI Taxonomy" id="3330"/>
    <lineage>
        <taxon>Eukaryota</taxon>
        <taxon>Viridiplantae</taxon>
        <taxon>Streptophyta</taxon>
        <taxon>Embryophyta</taxon>
        <taxon>Tracheophyta</taxon>
        <taxon>Spermatophyta</taxon>
        <taxon>Pinopsida</taxon>
        <taxon>Pinidae</taxon>
        <taxon>Conifers I</taxon>
        <taxon>Pinales</taxon>
        <taxon>Pinaceae</taxon>
        <taxon>Picea</taxon>
    </lineage>
</organism>
<dbReference type="AlphaFoldDB" id="A0A117NJE0"/>